<dbReference type="Pfam" id="PF13768">
    <property type="entry name" value="VWA_3"/>
    <property type="match status" value="1"/>
</dbReference>
<reference evidence="4" key="2">
    <citation type="submission" date="2023-05" db="EMBL/GenBank/DDBJ databases">
        <authorList>
            <consortium name="Lawrence Berkeley National Laboratory"/>
            <person name="Steindorff A."/>
            <person name="Hensen N."/>
            <person name="Bonometti L."/>
            <person name="Westerberg I."/>
            <person name="Brannstrom I.O."/>
            <person name="Guillou S."/>
            <person name="Cros-Aarteil S."/>
            <person name="Calhoun S."/>
            <person name="Haridas S."/>
            <person name="Kuo A."/>
            <person name="Mondo S."/>
            <person name="Pangilinan J."/>
            <person name="Riley R."/>
            <person name="Labutti K."/>
            <person name="Andreopoulos B."/>
            <person name="Lipzen A."/>
            <person name="Chen C."/>
            <person name="Yanf M."/>
            <person name="Daum C."/>
            <person name="Ng V."/>
            <person name="Clum A."/>
            <person name="Ohm R."/>
            <person name="Martin F."/>
            <person name="Silar P."/>
            <person name="Natvig D."/>
            <person name="Lalanne C."/>
            <person name="Gautier V."/>
            <person name="Ament-Velasquez S.L."/>
            <person name="Kruys A."/>
            <person name="Hutchinson M.I."/>
            <person name="Powell A.J."/>
            <person name="Barry K."/>
            <person name="Miller A.N."/>
            <person name="Grigoriev I.V."/>
            <person name="Debuchy R."/>
            <person name="Gladieux P."/>
            <person name="Thoren M.H."/>
            <person name="Johannesson H."/>
        </authorList>
    </citation>
    <scope>NUCLEOTIDE SEQUENCE</scope>
    <source>
        <strain evidence="4">CBS 990.96</strain>
    </source>
</reference>
<dbReference type="SMART" id="SM00609">
    <property type="entry name" value="VIT"/>
    <property type="match status" value="1"/>
</dbReference>
<evidence type="ECO:0000259" key="2">
    <source>
        <dbReference type="PROSITE" id="PS50234"/>
    </source>
</evidence>
<evidence type="ECO:0000313" key="4">
    <source>
        <dbReference type="EMBL" id="KAK4225465.1"/>
    </source>
</evidence>
<feature type="region of interest" description="Disordered" evidence="1">
    <location>
        <begin position="867"/>
        <end position="886"/>
    </location>
</feature>
<dbReference type="SUPFAM" id="SSF53300">
    <property type="entry name" value="vWA-like"/>
    <property type="match status" value="1"/>
</dbReference>
<dbReference type="InterPro" id="IPR002035">
    <property type="entry name" value="VWF_A"/>
</dbReference>
<dbReference type="PROSITE" id="PS50234">
    <property type="entry name" value="VWFA"/>
    <property type="match status" value="1"/>
</dbReference>
<feature type="domain" description="VWFA" evidence="2">
    <location>
        <begin position="334"/>
        <end position="507"/>
    </location>
</feature>
<evidence type="ECO:0000313" key="5">
    <source>
        <dbReference type="Proteomes" id="UP001301958"/>
    </source>
</evidence>
<protein>
    <submittedName>
        <fullName evidence="4">von Willebrand factor type A domain-containing protein</fullName>
    </submittedName>
</protein>
<feature type="compositionally biased region" description="Basic and acidic residues" evidence="1">
    <location>
        <begin position="870"/>
        <end position="886"/>
    </location>
</feature>
<dbReference type="AlphaFoldDB" id="A0AAN7BL59"/>
<dbReference type="Gene3D" id="3.40.50.410">
    <property type="entry name" value="von Willebrand factor, type A domain"/>
    <property type="match status" value="1"/>
</dbReference>
<dbReference type="InterPro" id="IPR036465">
    <property type="entry name" value="vWFA_dom_sf"/>
</dbReference>
<evidence type="ECO:0000259" key="3">
    <source>
        <dbReference type="PROSITE" id="PS51468"/>
    </source>
</evidence>
<dbReference type="PANTHER" id="PTHR45737">
    <property type="entry name" value="VON WILLEBRAND FACTOR A DOMAIN-CONTAINING PROTEIN 5A"/>
    <property type="match status" value="1"/>
</dbReference>
<gene>
    <name evidence="4" type="ORF">QBC38DRAFT_457211</name>
</gene>
<name>A0AAN7BL59_9PEZI</name>
<dbReference type="Proteomes" id="UP001301958">
    <property type="component" value="Unassembled WGS sequence"/>
</dbReference>
<feature type="domain" description="VIT" evidence="3">
    <location>
        <begin position="43"/>
        <end position="173"/>
    </location>
</feature>
<dbReference type="PROSITE" id="PS51468">
    <property type="entry name" value="VIT"/>
    <property type="match status" value="1"/>
</dbReference>
<keyword evidence="5" id="KW-1185">Reference proteome</keyword>
<comment type="caution">
    <text evidence="4">The sequence shown here is derived from an EMBL/GenBank/DDBJ whole genome shotgun (WGS) entry which is preliminary data.</text>
</comment>
<dbReference type="EMBL" id="MU865366">
    <property type="protein sequence ID" value="KAK4225465.1"/>
    <property type="molecule type" value="Genomic_DNA"/>
</dbReference>
<dbReference type="PANTHER" id="PTHR45737:SF6">
    <property type="entry name" value="VON WILLEBRAND FACTOR A DOMAIN-CONTAINING PROTEIN 5A"/>
    <property type="match status" value="1"/>
</dbReference>
<feature type="compositionally biased region" description="Polar residues" evidence="1">
    <location>
        <begin position="946"/>
        <end position="967"/>
    </location>
</feature>
<evidence type="ECO:0000256" key="1">
    <source>
        <dbReference type="SAM" id="MobiDB-lite"/>
    </source>
</evidence>
<feature type="region of interest" description="Disordered" evidence="1">
    <location>
        <begin position="933"/>
        <end position="967"/>
    </location>
</feature>
<organism evidence="4 5">
    <name type="scientific">Podospora fimiseda</name>
    <dbReference type="NCBI Taxonomy" id="252190"/>
    <lineage>
        <taxon>Eukaryota</taxon>
        <taxon>Fungi</taxon>
        <taxon>Dikarya</taxon>
        <taxon>Ascomycota</taxon>
        <taxon>Pezizomycotina</taxon>
        <taxon>Sordariomycetes</taxon>
        <taxon>Sordariomycetidae</taxon>
        <taxon>Sordariales</taxon>
        <taxon>Podosporaceae</taxon>
        <taxon>Podospora</taxon>
    </lineage>
</organism>
<sequence length="1088" mass="121271">MALQSHLTHHPNFLSGIVWDPREPLPQDLQAYVVPEIINEKLPALAFTDPARNRNILPPLSIAIDASILQDTAKITVSQKFWNDSSSIIKEAAYTFPLPTGCTVTEFEFCVGTKRMRGIVKPKDEAREQFDRHLQQQSTSAALLEQDTPEIFTSSLGNLPPKTKITVTLTYITILKHRFADKSGTTTLTIPTNIARRYGQKPANYNDATSSNVVEGLSIQAEVVEAQTITDISSPTHQIDVERRQGTRNAKSFADLAGTDRNSRAEVALIKLKSGSTFLDRDFVLDLSTKHNDNNEPPQAWLETHPTLPEHRALMLTIPSTFLTRPSESLEKREILFLVDLSGSMEDKIAPLKSAMQFFLKGIPEGHKFNIWCFGSSYKSWQSHSVVYAQDTYKSAEHWVGKNFKADMGGTELLPALKATVEAREKSILTDIILLTDGEVWRLDQTLEYVHQMRIRTEGHVRFFALGIGRAVSHALVSGIAKAGGGYADVVREASEGGWEDRVVSMTKAALRSDHLGPLTFNFQVRRVDGRVHNTKLPEGQRSPADFSALNPYDRNRVYLLCDSTAGQRQEIESVTIEASTGKEKKAYKIPVTALEKRDSTIHKLAARSILCDLEHRQSHIHLGESKPVPGSWEETNAVRKEAENIACKWSLASKWTSFLVEEEEKDRLAEDTKEAVEAVAQLDSELLRPKGARAPTLAAGVNLLGLFRRERNSSSTINNYNASRIMFRNSTLPSTAVATNTSLQYDQTSARFHYSPGLKDIRNEWTARSGLQNSSTDNSGVTENTAYDLDLLGARSASRFKEPLPRAFPGVPPQDPVFHILRDSSTSYCRNIDLVQFSQDSYVPKSGSPKKKSLGTFLVQSAFRKGKSRRLDNDSHDGEYARPSEDEADFIQTLESTESRSDSTFLQKLRALNPLLKLKRLASMRRKVKGVADSSVSVEDPTPIDSFSPQQTEPTLLNPSQQPTVPVETDQNIGAQKEFIRQILQFQTATGYFEFPNSLTGAEKYLGAEIVAQLQEFGKAKPGITDADVITIAICVLLKRDFVACQSLWELMYDKADMFVKGRKGEEDALILYDDMEVALKGLKVPF</sequence>
<accession>A0AAN7BL59</accession>
<reference evidence="4" key="1">
    <citation type="journal article" date="2023" name="Mol. Phylogenet. Evol.">
        <title>Genome-scale phylogeny and comparative genomics of the fungal order Sordariales.</title>
        <authorList>
            <person name="Hensen N."/>
            <person name="Bonometti L."/>
            <person name="Westerberg I."/>
            <person name="Brannstrom I.O."/>
            <person name="Guillou S."/>
            <person name="Cros-Aarteil S."/>
            <person name="Calhoun S."/>
            <person name="Haridas S."/>
            <person name="Kuo A."/>
            <person name="Mondo S."/>
            <person name="Pangilinan J."/>
            <person name="Riley R."/>
            <person name="LaButti K."/>
            <person name="Andreopoulos B."/>
            <person name="Lipzen A."/>
            <person name="Chen C."/>
            <person name="Yan M."/>
            <person name="Daum C."/>
            <person name="Ng V."/>
            <person name="Clum A."/>
            <person name="Steindorff A."/>
            <person name="Ohm R.A."/>
            <person name="Martin F."/>
            <person name="Silar P."/>
            <person name="Natvig D.O."/>
            <person name="Lalanne C."/>
            <person name="Gautier V."/>
            <person name="Ament-Velasquez S.L."/>
            <person name="Kruys A."/>
            <person name="Hutchinson M.I."/>
            <person name="Powell A.J."/>
            <person name="Barry K."/>
            <person name="Miller A.N."/>
            <person name="Grigoriev I.V."/>
            <person name="Debuchy R."/>
            <person name="Gladieux P."/>
            <person name="Hiltunen Thoren M."/>
            <person name="Johannesson H."/>
        </authorList>
    </citation>
    <scope>NUCLEOTIDE SEQUENCE</scope>
    <source>
        <strain evidence="4">CBS 990.96</strain>
    </source>
</reference>
<dbReference type="InterPro" id="IPR013694">
    <property type="entry name" value="VIT"/>
</dbReference>
<proteinExistence type="predicted"/>
<dbReference type="Pfam" id="PF08487">
    <property type="entry name" value="VIT"/>
    <property type="match status" value="1"/>
</dbReference>